<evidence type="ECO:0000313" key="16">
    <source>
        <dbReference type="EMBL" id="EPF30639.1"/>
    </source>
</evidence>
<keyword evidence="5" id="KW-1003">Cell membrane</keyword>
<keyword evidence="6" id="KW-0547">Nucleotide-binding</keyword>
<sequence length="402" mass="45345">MAFNSASQMPSVMRGDSYEDCVKKIRDIYGRDYQIIRREEVAPEGFFGFLKKKQFEVTYTPVPPSAYRMPAASAPLNFEEERRKILEAGKDFSNPQMKLVLDEIRSLRRDLDEKTAVQNDEHPTVSKIQELMRKNEFTGAYIKNIIEKIRKEYSLEDLDDFEKVQKSAVDWIGESIKIADTNYTSFPQVIVLVGPTGVGKTTSVAKLAASYIVKGGTVDSSVQRVRIITTDAFRIGGHNQLETYGGIMGVPVSIADSSEDMQKLLRLYSNDVDIIFVDTTGHSPKDYEGLAKMRKVLDFKGIRPHVFLAVSASTKVSDLRTILQQYEIFGYDALIITKMDETDCIGSIISVMDEKGKSLAYFTDGQRVPRDIEKANAVRMLIQLADFKIDREHIDGKFLPKG</sequence>
<evidence type="ECO:0000256" key="8">
    <source>
        <dbReference type="ARBA" id="ARBA00022927"/>
    </source>
</evidence>
<dbReference type="GO" id="GO:0005886">
    <property type="term" value="C:plasma membrane"/>
    <property type="evidence" value="ECO:0007669"/>
    <property type="project" value="UniProtKB-SubCell"/>
</dbReference>
<dbReference type="Gene3D" id="1.20.120.1380">
    <property type="entry name" value="Flagellar FlhF biosynthesis protein, N domain"/>
    <property type="match status" value="1"/>
</dbReference>
<dbReference type="eggNOG" id="COG1419">
    <property type="taxonomic scope" value="Bacteria"/>
</dbReference>
<dbReference type="GO" id="GO:0003924">
    <property type="term" value="F:GTPase activity"/>
    <property type="evidence" value="ECO:0007669"/>
    <property type="project" value="InterPro"/>
</dbReference>
<dbReference type="SMART" id="SM00382">
    <property type="entry name" value="AAA"/>
    <property type="match status" value="1"/>
</dbReference>
<evidence type="ECO:0000313" key="17">
    <source>
        <dbReference type="Proteomes" id="UP000014541"/>
    </source>
</evidence>
<evidence type="ECO:0000256" key="10">
    <source>
        <dbReference type="ARBA" id="ARBA00023136"/>
    </source>
</evidence>
<dbReference type="PANTHER" id="PTHR43134:SF3">
    <property type="entry name" value="FLAGELLAR BIOSYNTHESIS PROTEIN FLHF"/>
    <property type="match status" value="1"/>
</dbReference>
<evidence type="ECO:0000256" key="5">
    <source>
        <dbReference type="ARBA" id="ARBA00022475"/>
    </source>
</evidence>
<keyword evidence="10" id="KW-0472">Membrane</keyword>
<comment type="caution">
    <text evidence="16">The sequence shown here is derived from an EMBL/GenBank/DDBJ whole genome shotgun (WGS) entry which is preliminary data.</text>
</comment>
<reference evidence="16 17" key="1">
    <citation type="submission" date="2013-04" db="EMBL/GenBank/DDBJ databases">
        <title>The Genome Sequence of Treponema maltophilum ATCC 51939.</title>
        <authorList>
            <consortium name="The Broad Institute Genomics Platform"/>
            <person name="Earl A."/>
            <person name="Ward D."/>
            <person name="Feldgarden M."/>
            <person name="Gevers D."/>
            <person name="Leonetti C."/>
            <person name="Blanton J.M."/>
            <person name="Dewhirst F.E."/>
            <person name="Izard J."/>
            <person name="Walker B."/>
            <person name="Young S."/>
            <person name="Zeng Q."/>
            <person name="Gargeya S."/>
            <person name="Fitzgerald M."/>
            <person name="Haas B."/>
            <person name="Abouelleil A."/>
            <person name="Allen A.W."/>
            <person name="Alvarado L."/>
            <person name="Arachchi H.M."/>
            <person name="Berlin A.M."/>
            <person name="Chapman S.B."/>
            <person name="Gainer-Dewar J."/>
            <person name="Goldberg J."/>
            <person name="Griggs A."/>
            <person name="Gujja S."/>
            <person name="Hansen M."/>
            <person name="Howarth C."/>
            <person name="Imamovic A."/>
            <person name="Ireland A."/>
            <person name="Larimer J."/>
            <person name="McCowan C."/>
            <person name="Murphy C."/>
            <person name="Pearson M."/>
            <person name="Poon T.W."/>
            <person name="Priest M."/>
            <person name="Roberts A."/>
            <person name="Saif S."/>
            <person name="Shea T."/>
            <person name="Sisk P."/>
            <person name="Sykes S."/>
            <person name="Wortman J."/>
            <person name="Nusbaum C."/>
            <person name="Birren B."/>
        </authorList>
    </citation>
    <scope>NUCLEOTIDE SEQUENCE [LARGE SCALE GENOMIC DNA]</scope>
    <source>
        <strain evidence="16 17">ATCC 51939</strain>
    </source>
</reference>
<evidence type="ECO:0000256" key="6">
    <source>
        <dbReference type="ARBA" id="ARBA00022741"/>
    </source>
</evidence>
<dbReference type="AlphaFoldDB" id="S3L1K5"/>
<protein>
    <recommendedName>
        <fullName evidence="3">Flagellar biosynthesis protein FlhF</fullName>
    </recommendedName>
    <alternativeName>
        <fullName evidence="13">Flagella-associated GTP-binding protein</fullName>
    </alternativeName>
</protein>
<dbReference type="InterPro" id="IPR047040">
    <property type="entry name" value="FlhF__GTPase_dom"/>
</dbReference>
<comment type="function">
    <text evidence="12">Necessary for flagellar biosynthesis. May be involved in translocation of the flagellum.</text>
</comment>
<comment type="subcellular location">
    <subcellularLocation>
        <location evidence="1">Cell membrane</location>
        <topology evidence="1">Peripheral membrane protein</topology>
        <orientation evidence="1">Cytoplasmic side</orientation>
    </subcellularLocation>
</comment>
<keyword evidence="9" id="KW-0342">GTP-binding</keyword>
<feature type="domain" description="AAA+ ATPase" evidence="14">
    <location>
        <begin position="186"/>
        <end position="373"/>
    </location>
</feature>
<dbReference type="Proteomes" id="UP000014541">
    <property type="component" value="Unassembled WGS sequence"/>
</dbReference>
<comment type="similarity">
    <text evidence="2">Belongs to the GTP-binding SRP family.</text>
</comment>
<dbReference type="InterPro" id="IPR027417">
    <property type="entry name" value="P-loop_NTPase"/>
</dbReference>
<dbReference type="GO" id="GO:0006614">
    <property type="term" value="P:SRP-dependent cotranslational protein targeting to membrane"/>
    <property type="evidence" value="ECO:0007669"/>
    <property type="project" value="InterPro"/>
</dbReference>
<dbReference type="InterPro" id="IPR003593">
    <property type="entry name" value="AAA+_ATPase"/>
</dbReference>
<dbReference type="EMBL" id="ATFF01000006">
    <property type="protein sequence ID" value="EPF30639.1"/>
    <property type="molecule type" value="Genomic_DNA"/>
</dbReference>
<keyword evidence="7" id="KW-1005">Bacterial flagellum biogenesis</keyword>
<dbReference type="GO" id="GO:0044781">
    <property type="term" value="P:bacterial-type flagellum organization"/>
    <property type="evidence" value="ECO:0007669"/>
    <property type="project" value="UniProtKB-KW"/>
</dbReference>
<dbReference type="CDD" id="cd17873">
    <property type="entry name" value="FlhF"/>
    <property type="match status" value="1"/>
</dbReference>
<dbReference type="SUPFAM" id="SSF52540">
    <property type="entry name" value="P-loop containing nucleoside triphosphate hydrolases"/>
    <property type="match status" value="2"/>
</dbReference>
<evidence type="ECO:0000256" key="13">
    <source>
        <dbReference type="ARBA" id="ARBA00030866"/>
    </source>
</evidence>
<dbReference type="Gene3D" id="3.40.50.300">
    <property type="entry name" value="P-loop containing nucleotide triphosphate hydrolases"/>
    <property type="match status" value="1"/>
</dbReference>
<evidence type="ECO:0000259" key="14">
    <source>
        <dbReference type="SMART" id="SM00382"/>
    </source>
</evidence>
<dbReference type="PATRIC" id="fig|1125699.3.peg.979"/>
<dbReference type="GO" id="GO:0015031">
    <property type="term" value="P:protein transport"/>
    <property type="evidence" value="ECO:0007669"/>
    <property type="project" value="UniProtKB-KW"/>
</dbReference>
<dbReference type="RefSeq" id="WP_016525250.1">
    <property type="nucleotide sequence ID" value="NZ_KE332518.1"/>
</dbReference>
<dbReference type="FunFam" id="3.40.50.300:FF:000695">
    <property type="entry name" value="Flagellar biosynthesis regulator FlhF"/>
    <property type="match status" value="1"/>
</dbReference>
<evidence type="ECO:0000256" key="1">
    <source>
        <dbReference type="ARBA" id="ARBA00004413"/>
    </source>
</evidence>
<evidence type="ECO:0000256" key="9">
    <source>
        <dbReference type="ARBA" id="ARBA00023134"/>
    </source>
</evidence>
<name>S3L1K5_TREMA</name>
<evidence type="ECO:0000259" key="15">
    <source>
        <dbReference type="SMART" id="SM00962"/>
    </source>
</evidence>
<dbReference type="SMART" id="SM00962">
    <property type="entry name" value="SRP54"/>
    <property type="match status" value="1"/>
</dbReference>
<dbReference type="STRING" id="1125699.HMPREF9194_00957"/>
<accession>S3L1K5</accession>
<dbReference type="GO" id="GO:0005525">
    <property type="term" value="F:GTP binding"/>
    <property type="evidence" value="ECO:0007669"/>
    <property type="project" value="UniProtKB-KW"/>
</dbReference>
<feature type="domain" description="SRP54-type proteins GTP-binding" evidence="15">
    <location>
        <begin position="187"/>
        <end position="386"/>
    </location>
</feature>
<organism evidence="16 17">
    <name type="scientific">Treponema maltophilum ATCC 51939</name>
    <dbReference type="NCBI Taxonomy" id="1125699"/>
    <lineage>
        <taxon>Bacteria</taxon>
        <taxon>Pseudomonadati</taxon>
        <taxon>Spirochaetota</taxon>
        <taxon>Spirochaetia</taxon>
        <taxon>Spirochaetales</taxon>
        <taxon>Treponemataceae</taxon>
        <taxon>Treponema</taxon>
    </lineage>
</organism>
<dbReference type="PANTHER" id="PTHR43134">
    <property type="entry name" value="SIGNAL RECOGNITION PARTICLE RECEPTOR SUBUNIT ALPHA"/>
    <property type="match status" value="1"/>
</dbReference>
<proteinExistence type="inferred from homology"/>
<keyword evidence="17" id="KW-1185">Reference proteome</keyword>
<keyword evidence="8" id="KW-0653">Protein transport</keyword>
<evidence type="ECO:0000256" key="7">
    <source>
        <dbReference type="ARBA" id="ARBA00022795"/>
    </source>
</evidence>
<dbReference type="HOGENOM" id="CLU_009301_11_4_12"/>
<evidence type="ECO:0000256" key="3">
    <source>
        <dbReference type="ARBA" id="ARBA00014919"/>
    </source>
</evidence>
<gene>
    <name evidence="16" type="ORF">HMPREF9194_00957</name>
</gene>
<dbReference type="OrthoDB" id="9778554at2"/>
<dbReference type="Pfam" id="PF00448">
    <property type="entry name" value="SRP54"/>
    <property type="match status" value="1"/>
</dbReference>
<evidence type="ECO:0000256" key="4">
    <source>
        <dbReference type="ARBA" id="ARBA00022448"/>
    </source>
</evidence>
<dbReference type="InterPro" id="IPR000897">
    <property type="entry name" value="SRP54_GTPase_dom"/>
</dbReference>
<keyword evidence="11" id="KW-1006">Bacterial flagellum protein export</keyword>
<evidence type="ECO:0000256" key="11">
    <source>
        <dbReference type="ARBA" id="ARBA00023225"/>
    </source>
</evidence>
<keyword evidence="4" id="KW-0813">Transport</keyword>
<evidence type="ECO:0000256" key="12">
    <source>
        <dbReference type="ARBA" id="ARBA00025337"/>
    </source>
</evidence>
<evidence type="ECO:0000256" key="2">
    <source>
        <dbReference type="ARBA" id="ARBA00008531"/>
    </source>
</evidence>
<dbReference type="GO" id="GO:0005047">
    <property type="term" value="F:signal recognition particle binding"/>
    <property type="evidence" value="ECO:0007669"/>
    <property type="project" value="TreeGrafter"/>
</dbReference>